<protein>
    <recommendedName>
        <fullName evidence="3">DUF5658 domain-containing protein</fullName>
    </recommendedName>
</protein>
<organism evidence="1 2">
    <name type="scientific">Candidatus Lloydbacteria bacterium RIFCSPHIGHO2_02_FULL_51_22</name>
    <dbReference type="NCBI Taxonomy" id="1798663"/>
    <lineage>
        <taxon>Bacteria</taxon>
        <taxon>Candidatus Lloydiibacteriota</taxon>
    </lineage>
</organism>
<evidence type="ECO:0000313" key="2">
    <source>
        <dbReference type="Proteomes" id="UP000178099"/>
    </source>
</evidence>
<gene>
    <name evidence="1" type="ORF">A3D67_00745</name>
</gene>
<comment type="caution">
    <text evidence="1">The sequence shown here is derived from an EMBL/GenBank/DDBJ whole genome shotgun (WGS) entry which is preliminary data.</text>
</comment>
<sequence>MKRHIFGIVFLTTLFFFPGIFGNASAQTLLFDSKTIQENWENNWNEREKGLWYAHIVLQLADTVTTIHALERKGVYEANSVVYGKHPSPERIVLTKAVVLWGSFSVLNDYTPKGSKETGLIVLDVLYSIIVANNMRIAYRF</sequence>
<dbReference type="EMBL" id="MHLN01000005">
    <property type="protein sequence ID" value="OGZ12420.1"/>
    <property type="molecule type" value="Genomic_DNA"/>
</dbReference>
<accession>A0A1G2DHS4</accession>
<evidence type="ECO:0008006" key="3">
    <source>
        <dbReference type="Google" id="ProtNLM"/>
    </source>
</evidence>
<proteinExistence type="predicted"/>
<dbReference type="Proteomes" id="UP000178099">
    <property type="component" value="Unassembled WGS sequence"/>
</dbReference>
<dbReference type="AlphaFoldDB" id="A0A1G2DHS4"/>
<reference evidence="1 2" key="1">
    <citation type="journal article" date="2016" name="Nat. Commun.">
        <title>Thousands of microbial genomes shed light on interconnected biogeochemical processes in an aquifer system.</title>
        <authorList>
            <person name="Anantharaman K."/>
            <person name="Brown C.T."/>
            <person name="Hug L.A."/>
            <person name="Sharon I."/>
            <person name="Castelle C.J."/>
            <person name="Probst A.J."/>
            <person name="Thomas B.C."/>
            <person name="Singh A."/>
            <person name="Wilkins M.J."/>
            <person name="Karaoz U."/>
            <person name="Brodie E.L."/>
            <person name="Williams K.H."/>
            <person name="Hubbard S.S."/>
            <person name="Banfield J.F."/>
        </authorList>
    </citation>
    <scope>NUCLEOTIDE SEQUENCE [LARGE SCALE GENOMIC DNA]</scope>
</reference>
<name>A0A1G2DHS4_9BACT</name>
<evidence type="ECO:0000313" key="1">
    <source>
        <dbReference type="EMBL" id="OGZ12420.1"/>
    </source>
</evidence>